<name>A0A662Z4S0_9STAP</name>
<evidence type="ECO:0000313" key="3">
    <source>
        <dbReference type="Proteomes" id="UP000243605"/>
    </source>
</evidence>
<feature type="transmembrane region" description="Helical" evidence="1">
    <location>
        <begin position="70"/>
        <end position="89"/>
    </location>
</feature>
<reference evidence="2 3" key="1">
    <citation type="submission" date="2016-10" db="EMBL/GenBank/DDBJ databases">
        <authorList>
            <person name="Varghese N."/>
            <person name="Submissions S."/>
        </authorList>
    </citation>
    <scope>NUCLEOTIDE SEQUENCE [LARGE SCALE GENOMIC DNA]</scope>
    <source>
        <strain evidence="2 3">IBRC-M10081</strain>
    </source>
</reference>
<gene>
    <name evidence="2" type="ORF">SAMN05192557_0949</name>
</gene>
<evidence type="ECO:0000313" key="2">
    <source>
        <dbReference type="EMBL" id="SEV94870.1"/>
    </source>
</evidence>
<dbReference type="Proteomes" id="UP000243605">
    <property type="component" value="Unassembled WGS sequence"/>
</dbReference>
<keyword evidence="1" id="KW-0472">Membrane</keyword>
<organism evidence="2 3">
    <name type="scientific">Aliicoccus persicus</name>
    <dbReference type="NCBI Taxonomy" id="930138"/>
    <lineage>
        <taxon>Bacteria</taxon>
        <taxon>Bacillati</taxon>
        <taxon>Bacillota</taxon>
        <taxon>Bacilli</taxon>
        <taxon>Bacillales</taxon>
        <taxon>Staphylococcaceae</taxon>
        <taxon>Aliicoccus</taxon>
    </lineage>
</organism>
<feature type="transmembrane region" description="Helical" evidence="1">
    <location>
        <begin position="7"/>
        <end position="27"/>
    </location>
</feature>
<dbReference type="RefSeq" id="WP_091474403.1">
    <property type="nucleotide sequence ID" value="NZ_FOIT01000002.1"/>
</dbReference>
<keyword evidence="1" id="KW-1133">Transmembrane helix</keyword>
<dbReference type="AlphaFoldDB" id="A0A662Z4S0"/>
<keyword evidence="1" id="KW-0812">Transmembrane</keyword>
<dbReference type="EMBL" id="FOIT01000002">
    <property type="protein sequence ID" value="SEV94870.1"/>
    <property type="molecule type" value="Genomic_DNA"/>
</dbReference>
<proteinExistence type="predicted"/>
<evidence type="ECO:0000256" key="1">
    <source>
        <dbReference type="SAM" id="Phobius"/>
    </source>
</evidence>
<sequence length="101" mass="11762">MNFTINYFKVSALIIAGILFIIYFSIVGSNAFEPGMLTLTVYLVIAIFAFPFVADNYSKQLKEKYFMRSLLYIVLYIFAPFIFIILLFIPGKDKHQQEKQK</sequence>
<protein>
    <submittedName>
        <fullName evidence="2">Uncharacterized protein</fullName>
    </submittedName>
</protein>
<feature type="transmembrane region" description="Helical" evidence="1">
    <location>
        <begin position="39"/>
        <end position="58"/>
    </location>
</feature>
<keyword evidence="3" id="KW-1185">Reference proteome</keyword>
<accession>A0A662Z4S0</accession>